<organism evidence="1 2">
    <name type="scientific">Phormidium tenue NIES-30</name>
    <dbReference type="NCBI Taxonomy" id="549789"/>
    <lineage>
        <taxon>Bacteria</taxon>
        <taxon>Bacillati</taxon>
        <taxon>Cyanobacteriota</taxon>
        <taxon>Cyanophyceae</taxon>
        <taxon>Oscillatoriophycideae</taxon>
        <taxon>Oscillatoriales</taxon>
        <taxon>Oscillatoriaceae</taxon>
        <taxon>Phormidium</taxon>
    </lineage>
</organism>
<name>A0A1U7J8W9_9CYAN</name>
<dbReference type="Proteomes" id="UP000185557">
    <property type="component" value="Unassembled WGS sequence"/>
</dbReference>
<dbReference type="EMBL" id="MRCG01000002">
    <property type="protein sequence ID" value="OKH49881.1"/>
    <property type="molecule type" value="Genomic_DNA"/>
</dbReference>
<keyword evidence="2" id="KW-1185">Reference proteome</keyword>
<protein>
    <submittedName>
        <fullName evidence="1">Uncharacterized protein</fullName>
    </submittedName>
</protein>
<sequence length="62" mass="6148">MLAAVLVGGVGGLSYVALSPQTAAAPLSPGVEDVEVNAETVASSYVQGKKRSGSGRRGMRGS</sequence>
<proteinExistence type="predicted"/>
<comment type="caution">
    <text evidence="1">The sequence shown here is derived from an EMBL/GenBank/DDBJ whole genome shotgun (WGS) entry which is preliminary data.</text>
</comment>
<reference evidence="1 2" key="1">
    <citation type="submission" date="2016-11" db="EMBL/GenBank/DDBJ databases">
        <title>Draft Genome Sequences of Nine Cyanobacterial Strains from Diverse Habitats.</title>
        <authorList>
            <person name="Zhu T."/>
            <person name="Hou S."/>
            <person name="Lu X."/>
            <person name="Hess W.R."/>
        </authorList>
    </citation>
    <scope>NUCLEOTIDE SEQUENCE [LARGE SCALE GENOMIC DNA]</scope>
    <source>
        <strain evidence="1 2">NIES-30</strain>
    </source>
</reference>
<evidence type="ECO:0000313" key="2">
    <source>
        <dbReference type="Proteomes" id="UP000185557"/>
    </source>
</evidence>
<gene>
    <name evidence="1" type="ORF">NIES30_03980</name>
</gene>
<evidence type="ECO:0000313" key="1">
    <source>
        <dbReference type="EMBL" id="OKH49881.1"/>
    </source>
</evidence>
<accession>A0A1U7J8W9</accession>
<dbReference type="AlphaFoldDB" id="A0A1U7J8W9"/>